<proteinExistence type="predicted"/>
<evidence type="ECO:0000256" key="1">
    <source>
        <dbReference type="SAM" id="MobiDB-lite"/>
    </source>
</evidence>
<dbReference type="RefSeq" id="WP_285870848.1">
    <property type="nucleotide sequence ID" value="NZ_JARFYM010000020.1"/>
</dbReference>
<protein>
    <recommendedName>
        <fullName evidence="4">Transmembrane protein</fullName>
    </recommendedName>
</protein>
<feature type="region of interest" description="Disordered" evidence="1">
    <location>
        <begin position="104"/>
        <end position="125"/>
    </location>
</feature>
<name>A0ABT7K384_9HYPH</name>
<evidence type="ECO:0000313" key="2">
    <source>
        <dbReference type="EMBL" id="MDL2401614.1"/>
    </source>
</evidence>
<comment type="caution">
    <text evidence="2">The sequence shown here is derived from an EMBL/GenBank/DDBJ whole genome shotgun (WGS) entry which is preliminary data.</text>
</comment>
<keyword evidence="3" id="KW-1185">Reference proteome</keyword>
<evidence type="ECO:0008006" key="4">
    <source>
        <dbReference type="Google" id="ProtNLM"/>
    </source>
</evidence>
<reference evidence="2" key="1">
    <citation type="submission" date="2023-06" db="EMBL/GenBank/DDBJ databases">
        <title>Phylogenetic Diversity of Rhizobium strains.</title>
        <authorList>
            <person name="Moura F.T."/>
            <person name="Helene L.C.F."/>
            <person name="Hungria M."/>
        </authorList>
    </citation>
    <scope>NUCLEOTIDE SEQUENCE</scope>
    <source>
        <strain evidence="2">CCGE526</strain>
    </source>
</reference>
<evidence type="ECO:0000313" key="3">
    <source>
        <dbReference type="Proteomes" id="UP001172645"/>
    </source>
</evidence>
<dbReference type="Proteomes" id="UP001172645">
    <property type="component" value="Unassembled WGS sequence"/>
</dbReference>
<gene>
    <name evidence="2" type="ORF">PY649_22140</name>
</gene>
<accession>A0ABT7K384</accession>
<organism evidence="2 3">
    <name type="scientific">Rhizobium mayense</name>
    <dbReference type="NCBI Taxonomy" id="1312184"/>
    <lineage>
        <taxon>Bacteria</taxon>
        <taxon>Pseudomonadati</taxon>
        <taxon>Pseudomonadota</taxon>
        <taxon>Alphaproteobacteria</taxon>
        <taxon>Hyphomicrobiales</taxon>
        <taxon>Rhizobiaceae</taxon>
        <taxon>Rhizobium/Agrobacterium group</taxon>
        <taxon>Rhizobium</taxon>
    </lineage>
</organism>
<dbReference type="EMBL" id="JARFYM010000020">
    <property type="protein sequence ID" value="MDL2401614.1"/>
    <property type="molecule type" value="Genomic_DNA"/>
</dbReference>
<sequence length="125" mass="13391">MSSVAAMRLWSLIARLLSILAILGFLTAPMAAPSVVALTAEAMTQTMDMGAMPDDMPCCPDQKQSLPDCQKSCPLATICMAKCAPGLAHGEFALFRVDRGANVDPYRDRMRDPTIGAPPDRPPRA</sequence>